<proteinExistence type="inferred from homology"/>
<dbReference type="NCBIfam" id="TIGR00043">
    <property type="entry name" value="rRNA maturation RNase YbeY"/>
    <property type="match status" value="1"/>
</dbReference>
<evidence type="ECO:0000256" key="6">
    <source>
        <dbReference type="ARBA" id="ARBA00022801"/>
    </source>
</evidence>
<gene>
    <name evidence="8" type="ORF">A3D26_00740</name>
</gene>
<accession>A0A1G1V5I8</accession>
<dbReference type="AlphaFoldDB" id="A0A1G1V5I8"/>
<dbReference type="STRING" id="1797516.A3D26_00740"/>
<sequence length="131" mass="14937">MLKIYVTRQSRYPADIKKLKEGVRRVLVDNSATDAEVSVALVGERKMRELGQRYLNETEEDEVHEVLSFPSLEGAKEGFLEGEGRLQLGDILICYPEVRKIAIKKNRLMDDVLVELAEHGTLHLLGIHHEE</sequence>
<dbReference type="Gene3D" id="3.40.390.30">
    <property type="entry name" value="Metalloproteases ('zincins'), catalytic domain"/>
    <property type="match status" value="1"/>
</dbReference>
<dbReference type="InterPro" id="IPR002036">
    <property type="entry name" value="YbeY"/>
</dbReference>
<keyword evidence="4" id="KW-0479">Metal-binding</keyword>
<comment type="caution">
    <text evidence="8">The sequence shown here is derived from an EMBL/GenBank/DDBJ whole genome shotgun (WGS) entry which is preliminary data.</text>
</comment>
<keyword evidence="3" id="KW-0540">Nuclease</keyword>
<evidence type="ECO:0000256" key="4">
    <source>
        <dbReference type="ARBA" id="ARBA00022723"/>
    </source>
</evidence>
<keyword evidence="5" id="KW-0255">Endonuclease</keyword>
<evidence type="ECO:0000256" key="7">
    <source>
        <dbReference type="ARBA" id="ARBA00022833"/>
    </source>
</evidence>
<evidence type="ECO:0000256" key="3">
    <source>
        <dbReference type="ARBA" id="ARBA00022722"/>
    </source>
</evidence>
<comment type="cofactor">
    <cofactor evidence="1">
        <name>Zn(2+)</name>
        <dbReference type="ChEBI" id="CHEBI:29105"/>
    </cofactor>
</comment>
<evidence type="ECO:0000256" key="5">
    <source>
        <dbReference type="ARBA" id="ARBA00022759"/>
    </source>
</evidence>
<comment type="similarity">
    <text evidence="2">Belongs to the endoribonuclease YbeY family.</text>
</comment>
<keyword evidence="6" id="KW-0378">Hydrolase</keyword>
<dbReference type="GO" id="GO:0004222">
    <property type="term" value="F:metalloendopeptidase activity"/>
    <property type="evidence" value="ECO:0007669"/>
    <property type="project" value="InterPro"/>
</dbReference>
<organism evidence="8 9">
    <name type="scientific">Candidatus Blackburnbacteria bacterium RIFCSPHIGHO2_02_FULL_44_20</name>
    <dbReference type="NCBI Taxonomy" id="1797516"/>
    <lineage>
        <taxon>Bacteria</taxon>
        <taxon>Candidatus Blackburniibacteriota</taxon>
    </lineage>
</organism>
<dbReference type="EMBL" id="MHBZ01000031">
    <property type="protein sequence ID" value="OGY10674.1"/>
    <property type="molecule type" value="Genomic_DNA"/>
</dbReference>
<dbReference type="Proteomes" id="UP000178319">
    <property type="component" value="Unassembled WGS sequence"/>
</dbReference>
<dbReference type="GO" id="GO:0006364">
    <property type="term" value="P:rRNA processing"/>
    <property type="evidence" value="ECO:0007669"/>
    <property type="project" value="InterPro"/>
</dbReference>
<evidence type="ECO:0000256" key="2">
    <source>
        <dbReference type="ARBA" id="ARBA00010875"/>
    </source>
</evidence>
<evidence type="ECO:0000313" key="8">
    <source>
        <dbReference type="EMBL" id="OGY10674.1"/>
    </source>
</evidence>
<reference evidence="8 9" key="1">
    <citation type="journal article" date="2016" name="Nat. Commun.">
        <title>Thousands of microbial genomes shed light on interconnected biogeochemical processes in an aquifer system.</title>
        <authorList>
            <person name="Anantharaman K."/>
            <person name="Brown C.T."/>
            <person name="Hug L.A."/>
            <person name="Sharon I."/>
            <person name="Castelle C.J."/>
            <person name="Probst A.J."/>
            <person name="Thomas B.C."/>
            <person name="Singh A."/>
            <person name="Wilkins M.J."/>
            <person name="Karaoz U."/>
            <person name="Brodie E.L."/>
            <person name="Williams K.H."/>
            <person name="Hubbard S.S."/>
            <person name="Banfield J.F."/>
        </authorList>
    </citation>
    <scope>NUCLEOTIDE SEQUENCE [LARGE SCALE GENOMIC DNA]</scope>
</reference>
<evidence type="ECO:0000256" key="1">
    <source>
        <dbReference type="ARBA" id="ARBA00001947"/>
    </source>
</evidence>
<keyword evidence="7" id="KW-0862">Zinc</keyword>
<dbReference type="SUPFAM" id="SSF55486">
    <property type="entry name" value="Metalloproteases ('zincins'), catalytic domain"/>
    <property type="match status" value="1"/>
</dbReference>
<name>A0A1G1V5I8_9BACT</name>
<dbReference type="GO" id="GO:0004519">
    <property type="term" value="F:endonuclease activity"/>
    <property type="evidence" value="ECO:0007669"/>
    <property type="project" value="UniProtKB-KW"/>
</dbReference>
<dbReference type="GO" id="GO:0046872">
    <property type="term" value="F:metal ion binding"/>
    <property type="evidence" value="ECO:0007669"/>
    <property type="project" value="UniProtKB-KW"/>
</dbReference>
<protein>
    <submittedName>
        <fullName evidence="8">rRNA maturation RNase YbeY</fullName>
    </submittedName>
</protein>
<dbReference type="Pfam" id="PF02130">
    <property type="entry name" value="YbeY"/>
    <property type="match status" value="1"/>
</dbReference>
<dbReference type="InterPro" id="IPR023091">
    <property type="entry name" value="MetalPrtase_cat_dom_sf_prd"/>
</dbReference>
<evidence type="ECO:0000313" key="9">
    <source>
        <dbReference type="Proteomes" id="UP000178319"/>
    </source>
</evidence>